<feature type="transmembrane region" description="Helical" evidence="8">
    <location>
        <begin position="95"/>
        <end position="111"/>
    </location>
</feature>
<evidence type="ECO:0000256" key="2">
    <source>
        <dbReference type="ARBA" id="ARBA00010072"/>
    </source>
</evidence>
<evidence type="ECO:0000256" key="1">
    <source>
        <dbReference type="ARBA" id="ARBA00004429"/>
    </source>
</evidence>
<dbReference type="PANTHER" id="PTHR30614:SF47">
    <property type="entry name" value="ABC TRANSPORTER PERMEASE"/>
    <property type="match status" value="1"/>
</dbReference>
<comment type="subcellular location">
    <subcellularLocation>
        <location evidence="1">Cell inner membrane</location>
        <topology evidence="1">Multi-pass membrane protein</topology>
    </subcellularLocation>
    <subcellularLocation>
        <location evidence="8">Cell membrane</location>
        <topology evidence="8">Multi-pass membrane protein</topology>
    </subcellularLocation>
</comment>
<proteinExistence type="inferred from homology"/>
<feature type="transmembrane region" description="Helical" evidence="8">
    <location>
        <begin position="195"/>
        <end position="213"/>
    </location>
</feature>
<dbReference type="SUPFAM" id="SSF161098">
    <property type="entry name" value="MetI-like"/>
    <property type="match status" value="1"/>
</dbReference>
<evidence type="ECO:0000259" key="9">
    <source>
        <dbReference type="PROSITE" id="PS50928"/>
    </source>
</evidence>
<dbReference type="InterPro" id="IPR000515">
    <property type="entry name" value="MetI-like"/>
</dbReference>
<evidence type="ECO:0000313" key="10">
    <source>
        <dbReference type="EMBL" id="MFC3705015.1"/>
    </source>
</evidence>
<comment type="similarity">
    <text evidence="2">Belongs to the binding-protein-dependent transport system permease family. HisMQ subfamily.</text>
</comment>
<organism evidence="10 11">
    <name type="scientific">Devosia honganensis</name>
    <dbReference type="NCBI Taxonomy" id="1610527"/>
    <lineage>
        <taxon>Bacteria</taxon>
        <taxon>Pseudomonadati</taxon>
        <taxon>Pseudomonadota</taxon>
        <taxon>Alphaproteobacteria</taxon>
        <taxon>Hyphomicrobiales</taxon>
        <taxon>Devosiaceae</taxon>
        <taxon>Devosia</taxon>
    </lineage>
</organism>
<keyword evidence="7 8" id="KW-0472">Membrane</keyword>
<name>A0ABV7X096_9HYPH</name>
<feature type="transmembrane region" description="Helical" evidence="8">
    <location>
        <begin position="131"/>
        <end position="149"/>
    </location>
</feature>
<dbReference type="EMBL" id="JBHRYD010000007">
    <property type="protein sequence ID" value="MFC3705015.1"/>
    <property type="molecule type" value="Genomic_DNA"/>
</dbReference>
<dbReference type="CDD" id="cd06261">
    <property type="entry name" value="TM_PBP2"/>
    <property type="match status" value="1"/>
</dbReference>
<dbReference type="InterPro" id="IPR010065">
    <property type="entry name" value="AA_ABC_transptr_permease_3TM"/>
</dbReference>
<evidence type="ECO:0000256" key="6">
    <source>
        <dbReference type="ARBA" id="ARBA00022989"/>
    </source>
</evidence>
<feature type="transmembrane region" description="Helical" evidence="8">
    <location>
        <begin position="53"/>
        <end position="75"/>
    </location>
</feature>
<dbReference type="PROSITE" id="PS50928">
    <property type="entry name" value="ABC_TM1"/>
    <property type="match status" value="1"/>
</dbReference>
<reference evidence="11" key="1">
    <citation type="journal article" date="2019" name="Int. J. Syst. Evol. Microbiol.">
        <title>The Global Catalogue of Microorganisms (GCM) 10K type strain sequencing project: providing services to taxonomists for standard genome sequencing and annotation.</title>
        <authorList>
            <consortium name="The Broad Institute Genomics Platform"/>
            <consortium name="The Broad Institute Genome Sequencing Center for Infectious Disease"/>
            <person name="Wu L."/>
            <person name="Ma J."/>
        </authorList>
    </citation>
    <scope>NUCLEOTIDE SEQUENCE [LARGE SCALE GENOMIC DNA]</scope>
    <source>
        <strain evidence="11">KCTC 42281</strain>
    </source>
</reference>
<feature type="transmembrane region" description="Helical" evidence="8">
    <location>
        <begin position="23"/>
        <end position="41"/>
    </location>
</feature>
<dbReference type="Gene3D" id="1.10.3720.10">
    <property type="entry name" value="MetI-like"/>
    <property type="match status" value="1"/>
</dbReference>
<evidence type="ECO:0000256" key="3">
    <source>
        <dbReference type="ARBA" id="ARBA00022448"/>
    </source>
</evidence>
<evidence type="ECO:0000313" key="11">
    <source>
        <dbReference type="Proteomes" id="UP001595613"/>
    </source>
</evidence>
<accession>A0ABV7X096</accession>
<feature type="domain" description="ABC transmembrane type-1" evidence="9">
    <location>
        <begin position="17"/>
        <end position="214"/>
    </location>
</feature>
<evidence type="ECO:0000256" key="4">
    <source>
        <dbReference type="ARBA" id="ARBA00022475"/>
    </source>
</evidence>
<dbReference type="NCBIfam" id="TIGR01726">
    <property type="entry name" value="HEQRo_perm_3TM"/>
    <property type="match status" value="1"/>
</dbReference>
<dbReference type="RefSeq" id="WP_380096743.1">
    <property type="nucleotide sequence ID" value="NZ_JBHRYD010000007.1"/>
</dbReference>
<keyword evidence="11" id="KW-1185">Reference proteome</keyword>
<sequence length="227" mass="24692">MDIILSGDNIAKFLLGLLTTLELTAAFIVFGGLIGIILAALRSLPIKPLQWLVALFVLYHRNVPLLVQILFWYFAIPQIFPPPLQKLVNGTYPEFILGAAALSLAFGAYVSEDLRSGFRSLPKVQFEASRAIGMSFLQSFVFIILPQAVRVATPALTNQLLLFFKGTSLASVIGVAEITHVASDLNTSTLLTFEAFFIATMLYLTISLIIMTVGRQLTARAAAGARS</sequence>
<keyword evidence="6 8" id="KW-1133">Transmembrane helix</keyword>
<dbReference type="InterPro" id="IPR035906">
    <property type="entry name" value="MetI-like_sf"/>
</dbReference>
<keyword evidence="4" id="KW-1003">Cell membrane</keyword>
<dbReference type="Proteomes" id="UP001595613">
    <property type="component" value="Unassembled WGS sequence"/>
</dbReference>
<evidence type="ECO:0000256" key="7">
    <source>
        <dbReference type="ARBA" id="ARBA00023136"/>
    </source>
</evidence>
<keyword evidence="5 8" id="KW-0812">Transmembrane</keyword>
<gene>
    <name evidence="10" type="ORF">ACFOOL_09620</name>
</gene>
<evidence type="ECO:0000256" key="8">
    <source>
        <dbReference type="RuleBase" id="RU363032"/>
    </source>
</evidence>
<evidence type="ECO:0000256" key="5">
    <source>
        <dbReference type="ARBA" id="ARBA00022692"/>
    </source>
</evidence>
<protein>
    <submittedName>
        <fullName evidence="10">Amino acid ABC transporter permease</fullName>
    </submittedName>
</protein>
<dbReference type="Pfam" id="PF00528">
    <property type="entry name" value="BPD_transp_1"/>
    <property type="match status" value="1"/>
</dbReference>
<dbReference type="PANTHER" id="PTHR30614">
    <property type="entry name" value="MEMBRANE COMPONENT OF AMINO ACID ABC TRANSPORTER"/>
    <property type="match status" value="1"/>
</dbReference>
<dbReference type="InterPro" id="IPR043429">
    <property type="entry name" value="ArtM/GltK/GlnP/TcyL/YhdX-like"/>
</dbReference>
<keyword evidence="3 8" id="KW-0813">Transport</keyword>
<comment type="caution">
    <text evidence="10">The sequence shown here is derived from an EMBL/GenBank/DDBJ whole genome shotgun (WGS) entry which is preliminary data.</text>
</comment>